<name>I3CEU5_9GAMM</name>
<dbReference type="PANTHER" id="PTHR17985">
    <property type="entry name" value="SER/THR-RICH PROTEIN T10 IN DGCR REGION"/>
    <property type="match status" value="1"/>
</dbReference>
<evidence type="ECO:0000313" key="2">
    <source>
        <dbReference type="Proteomes" id="UP000005744"/>
    </source>
</evidence>
<proteinExistence type="predicted"/>
<reference evidence="1 2" key="1">
    <citation type="submission" date="2011-11" db="EMBL/GenBank/DDBJ databases">
        <title>Improved High-Quality Draft sequence of Beggiatoa alba B18lD.</title>
        <authorList>
            <consortium name="US DOE Joint Genome Institute"/>
            <person name="Lucas S."/>
            <person name="Han J."/>
            <person name="Lapidus A."/>
            <person name="Cheng J.-F."/>
            <person name="Goodwin L."/>
            <person name="Pitluck S."/>
            <person name="Peters L."/>
            <person name="Mikhailova N."/>
            <person name="Held B."/>
            <person name="Detter J.C."/>
            <person name="Han C."/>
            <person name="Tapia R."/>
            <person name="Land M."/>
            <person name="Hauser L."/>
            <person name="Kyrpides N."/>
            <person name="Ivanova N."/>
            <person name="Pagani I."/>
            <person name="Samuel K."/>
            <person name="Teske A."/>
            <person name="Mueller J."/>
            <person name="Woyke T."/>
        </authorList>
    </citation>
    <scope>NUCLEOTIDE SEQUENCE [LARGE SCALE GENOMIC DNA]</scope>
    <source>
        <strain evidence="1 2">B18LD</strain>
    </source>
</reference>
<dbReference type="HOGENOM" id="CLU_047037_1_1_6"/>
<organism evidence="1 2">
    <name type="scientific">Beggiatoa alba B18LD</name>
    <dbReference type="NCBI Taxonomy" id="395493"/>
    <lineage>
        <taxon>Bacteria</taxon>
        <taxon>Pseudomonadati</taxon>
        <taxon>Pseudomonadota</taxon>
        <taxon>Gammaproteobacteria</taxon>
        <taxon>Thiotrichales</taxon>
        <taxon>Thiotrichaceae</taxon>
        <taxon>Beggiatoa</taxon>
    </lineage>
</organism>
<dbReference type="AlphaFoldDB" id="I3CEU5"/>
<evidence type="ECO:0008006" key="3">
    <source>
        <dbReference type="Google" id="ProtNLM"/>
    </source>
</evidence>
<dbReference type="Pfam" id="PF05742">
    <property type="entry name" value="TANGO2"/>
    <property type="match status" value="1"/>
</dbReference>
<evidence type="ECO:0000313" key="1">
    <source>
        <dbReference type="EMBL" id="EIJ42138.1"/>
    </source>
</evidence>
<dbReference type="PANTHER" id="PTHR17985:SF8">
    <property type="entry name" value="TRANSPORT AND GOLGI ORGANIZATION PROTEIN 2 HOMOLOG"/>
    <property type="match status" value="1"/>
</dbReference>
<dbReference type="RefSeq" id="WP_002684795.1">
    <property type="nucleotide sequence ID" value="NZ_JH600070.1"/>
</dbReference>
<gene>
    <name evidence="1" type="ORF">BegalDRAFT_1239</name>
</gene>
<dbReference type="eggNOG" id="COG3332">
    <property type="taxonomic scope" value="Bacteria"/>
</dbReference>
<dbReference type="OrthoDB" id="4380123at2"/>
<protein>
    <recommendedName>
        <fullName evidence="3">NRDE family protein</fullName>
    </recommendedName>
</protein>
<accession>I3CEU5</accession>
<dbReference type="STRING" id="395493.BegalDRAFT_1239"/>
<keyword evidence="2" id="KW-1185">Reference proteome</keyword>
<dbReference type="InterPro" id="IPR008551">
    <property type="entry name" value="TANGO2"/>
</dbReference>
<dbReference type="Proteomes" id="UP000005744">
    <property type="component" value="Unassembled WGS sequence"/>
</dbReference>
<dbReference type="EMBL" id="JH600070">
    <property type="protein sequence ID" value="EIJ42138.1"/>
    <property type="molecule type" value="Genomic_DNA"/>
</dbReference>
<sequence>MCLILLAYQTHPRYPLIIAANRDEFHARPTLAAHFWSDAPNLLAGRDLQNGGTWMGITQQGQFAALTNYREAQQTPSLPSYSRGLLVSDFLRTSQTLTAYITNCLQQADLYKGFNLLLGNLQQLYYLSNRSAGYQLVPAGVHALSNHLLNTPWVKVQAGKNALQTLLNQDFPLTALFDVLADRTPVADAQLPKTGVSLAWERLLSPRFIVSPEYGTRSSTVLRINTVGIVDFCERSFNATGDLEKVVNYQFTVQ</sequence>